<keyword evidence="13" id="KW-1185">Reference proteome</keyword>
<evidence type="ECO:0000313" key="12">
    <source>
        <dbReference type="EMBL" id="PWA27171.1"/>
    </source>
</evidence>
<dbReference type="PROSITE" id="PS00107">
    <property type="entry name" value="PROTEIN_KINASE_ATP"/>
    <property type="match status" value="1"/>
</dbReference>
<dbReference type="Gene3D" id="1.10.510.10">
    <property type="entry name" value="Transferase(Phosphotransferase) domain 1"/>
    <property type="match status" value="1"/>
</dbReference>
<organism evidence="12 13">
    <name type="scientific">Artemisia annua</name>
    <name type="common">Sweet wormwood</name>
    <dbReference type="NCBI Taxonomy" id="35608"/>
    <lineage>
        <taxon>Eukaryota</taxon>
        <taxon>Viridiplantae</taxon>
        <taxon>Streptophyta</taxon>
        <taxon>Embryophyta</taxon>
        <taxon>Tracheophyta</taxon>
        <taxon>Spermatophyta</taxon>
        <taxon>Magnoliopsida</taxon>
        <taxon>eudicotyledons</taxon>
        <taxon>Gunneridae</taxon>
        <taxon>Pentapetalae</taxon>
        <taxon>asterids</taxon>
        <taxon>campanulids</taxon>
        <taxon>Asterales</taxon>
        <taxon>Asteraceae</taxon>
        <taxon>Asteroideae</taxon>
        <taxon>Anthemideae</taxon>
        <taxon>Artemisiinae</taxon>
        <taxon>Artemisia</taxon>
    </lineage>
</organism>
<dbReference type="AlphaFoldDB" id="A0A2U1K9T4"/>
<proteinExistence type="predicted"/>
<dbReference type="GO" id="GO:0005524">
    <property type="term" value="F:ATP binding"/>
    <property type="evidence" value="ECO:0007669"/>
    <property type="project" value="UniProtKB-UniRule"/>
</dbReference>
<gene>
    <name evidence="12" type="ORF">CTI12_AA627880</name>
</gene>
<dbReference type="SMART" id="SM00220">
    <property type="entry name" value="S_TKc"/>
    <property type="match status" value="1"/>
</dbReference>
<evidence type="ECO:0000256" key="4">
    <source>
        <dbReference type="ARBA" id="ARBA00022679"/>
    </source>
</evidence>
<reference evidence="12 13" key="1">
    <citation type="journal article" date="2018" name="Mol. Plant">
        <title>The genome of Artemisia annua provides insight into the evolution of Asteraceae family and artemisinin biosynthesis.</title>
        <authorList>
            <person name="Shen Q."/>
            <person name="Zhang L."/>
            <person name="Liao Z."/>
            <person name="Wang S."/>
            <person name="Yan T."/>
            <person name="Shi P."/>
            <person name="Liu M."/>
            <person name="Fu X."/>
            <person name="Pan Q."/>
            <person name="Wang Y."/>
            <person name="Lv Z."/>
            <person name="Lu X."/>
            <person name="Zhang F."/>
            <person name="Jiang W."/>
            <person name="Ma Y."/>
            <person name="Chen M."/>
            <person name="Hao X."/>
            <person name="Li L."/>
            <person name="Tang Y."/>
            <person name="Lv G."/>
            <person name="Zhou Y."/>
            <person name="Sun X."/>
            <person name="Brodelius P.E."/>
            <person name="Rose J.K.C."/>
            <person name="Tang K."/>
        </authorList>
    </citation>
    <scope>NUCLEOTIDE SEQUENCE [LARGE SCALE GENOMIC DNA]</scope>
    <source>
        <strain evidence="13">cv. Huhao1</strain>
        <tissue evidence="12">Leaf</tissue>
    </source>
</reference>
<evidence type="ECO:0000256" key="9">
    <source>
        <dbReference type="ARBA" id="ARBA00048679"/>
    </source>
</evidence>
<evidence type="ECO:0000256" key="6">
    <source>
        <dbReference type="ARBA" id="ARBA00022777"/>
    </source>
</evidence>
<feature type="binding site" evidence="10">
    <location>
        <position position="410"/>
    </location>
    <ligand>
        <name>ATP</name>
        <dbReference type="ChEBI" id="CHEBI:30616"/>
    </ligand>
</feature>
<dbReference type="OrthoDB" id="63267at2759"/>
<dbReference type="InterPro" id="IPR011009">
    <property type="entry name" value="Kinase-like_dom_sf"/>
</dbReference>
<dbReference type="STRING" id="35608.A0A2U1K9T4"/>
<dbReference type="InterPro" id="IPR008271">
    <property type="entry name" value="Ser/Thr_kinase_AS"/>
</dbReference>
<dbReference type="InterPro" id="IPR000719">
    <property type="entry name" value="Prot_kinase_dom"/>
</dbReference>
<dbReference type="Proteomes" id="UP000245207">
    <property type="component" value="Unassembled WGS sequence"/>
</dbReference>
<keyword evidence="5 10" id="KW-0547">Nucleotide-binding</keyword>
<dbReference type="EMBL" id="PKPP01027977">
    <property type="protein sequence ID" value="PWA27171.1"/>
    <property type="molecule type" value="Genomic_DNA"/>
</dbReference>
<evidence type="ECO:0000259" key="11">
    <source>
        <dbReference type="PROSITE" id="PS50011"/>
    </source>
</evidence>
<evidence type="ECO:0000313" key="13">
    <source>
        <dbReference type="Proteomes" id="UP000245207"/>
    </source>
</evidence>
<name>A0A2U1K9T4_ARTAN</name>
<keyword evidence="3" id="KW-0597">Phosphoprotein</keyword>
<dbReference type="InterPro" id="IPR045270">
    <property type="entry name" value="STKc_AGC"/>
</dbReference>
<dbReference type="EC" id="2.7.11.1" evidence="1"/>
<evidence type="ECO:0000256" key="7">
    <source>
        <dbReference type="ARBA" id="ARBA00022840"/>
    </source>
</evidence>
<evidence type="ECO:0000256" key="2">
    <source>
        <dbReference type="ARBA" id="ARBA00022527"/>
    </source>
</evidence>
<dbReference type="Gene3D" id="3.30.200.20">
    <property type="entry name" value="Phosphorylase Kinase, domain 1"/>
    <property type="match status" value="2"/>
</dbReference>
<dbReference type="FunFam" id="3.30.200.20:FF:000048">
    <property type="entry name" value="Non-specific serine/threonine protein kinase"/>
    <property type="match status" value="1"/>
</dbReference>
<evidence type="ECO:0000256" key="8">
    <source>
        <dbReference type="ARBA" id="ARBA00047899"/>
    </source>
</evidence>
<dbReference type="InterPro" id="IPR017441">
    <property type="entry name" value="Protein_kinase_ATP_BS"/>
</dbReference>
<dbReference type="FunFam" id="1.10.510.10:FF:000048">
    <property type="entry name" value="Protein kinase C"/>
    <property type="match status" value="1"/>
</dbReference>
<dbReference type="GO" id="GO:0004674">
    <property type="term" value="F:protein serine/threonine kinase activity"/>
    <property type="evidence" value="ECO:0007669"/>
    <property type="project" value="UniProtKB-KW"/>
</dbReference>
<keyword evidence="6 12" id="KW-0418">Kinase</keyword>
<keyword evidence="2" id="KW-0723">Serine/threonine-protein kinase</keyword>
<feature type="domain" description="Protein kinase" evidence="11">
    <location>
        <begin position="381"/>
        <end position="637"/>
    </location>
</feature>
<evidence type="ECO:0000256" key="10">
    <source>
        <dbReference type="PROSITE-ProRule" id="PRU10141"/>
    </source>
</evidence>
<dbReference type="CDD" id="cd05123">
    <property type="entry name" value="STKc_AGC"/>
    <property type="match status" value="1"/>
</dbReference>
<comment type="catalytic activity">
    <reaction evidence="9">
        <text>L-seryl-[protein] + ATP = O-phospho-L-seryl-[protein] + ADP + H(+)</text>
        <dbReference type="Rhea" id="RHEA:17989"/>
        <dbReference type="Rhea" id="RHEA-COMP:9863"/>
        <dbReference type="Rhea" id="RHEA-COMP:11604"/>
        <dbReference type="ChEBI" id="CHEBI:15378"/>
        <dbReference type="ChEBI" id="CHEBI:29999"/>
        <dbReference type="ChEBI" id="CHEBI:30616"/>
        <dbReference type="ChEBI" id="CHEBI:83421"/>
        <dbReference type="ChEBI" id="CHEBI:456216"/>
        <dbReference type="EC" id="2.7.11.1"/>
    </reaction>
</comment>
<evidence type="ECO:0000256" key="5">
    <source>
        <dbReference type="ARBA" id="ARBA00022741"/>
    </source>
</evidence>
<sequence length="637" mass="71517">MVASQCLQVNGKSMGKMFRNQVLLPTGLPDSLPVDHVELELDFSDVFGPAPQVPSAPDMNELVYDEPEVICSRSHSLVGPSSFTSQSMKLSKLTLHETEYDLVEGVRTIGIEEVEESSFVVNDDDVSGSVKNNSVGLEDFEVLKVVGQGAFAKVYQVRKNGSSEIFAMKVMRKDKIFEQDHAEYMKAERDILTKIDHPFIVQLKYSFQICCDSTLLLLPAILFELPFIYLEITSICLKFWKMVASQCLQVNGKSMGKMFRNQVLLPTGLPDSLPVDHVELELDFSDVFGPAPQVPSAPDMNELVYDEPEVICSRSHSLVGPSSFTSQSMKLSKLTLHETEYDLVEGVRTIGIEEVEESSFVVNDDDVSGSVKNNSVGLEDFEVLKVVGQGAFAKVYQVRKNGSSEIFAMKVMRKDKIFEQDHAEYMKAERDILTKIDHPFIVQLKYSFQTKYRLFLVLDFVNGGHLFFQLYRQGLFREELARFYTAEIVSAVSHLHANGIMHRDLKPENILLDSEGHVMLTDFGLAKQFDENTRSNSICGTIEYMSPEIVQGRGHDKAADWWSVGILMYEMLTGKPPYRGGNRQKIQEKIVKDKIKLPAFLSSEAHSLLKGGVFGYNKADYLIIAISFIPVAANLVI</sequence>
<comment type="caution">
    <text evidence="12">The sequence shown here is derived from an EMBL/GenBank/DDBJ whole genome shotgun (WGS) entry which is preliminary data.</text>
</comment>
<dbReference type="PANTHER" id="PTHR24351">
    <property type="entry name" value="RIBOSOMAL PROTEIN S6 KINASE"/>
    <property type="match status" value="1"/>
</dbReference>
<dbReference type="Pfam" id="PF00069">
    <property type="entry name" value="Pkinase"/>
    <property type="match status" value="2"/>
</dbReference>
<keyword evidence="7 10" id="KW-0067">ATP-binding</keyword>
<accession>A0A2U1K9T4</accession>
<protein>
    <recommendedName>
        <fullName evidence="1">non-specific serine/threonine protein kinase</fullName>
        <ecNumber evidence="1">2.7.11.1</ecNumber>
    </recommendedName>
</protein>
<dbReference type="PROSITE" id="PS00108">
    <property type="entry name" value="PROTEIN_KINASE_ST"/>
    <property type="match status" value="1"/>
</dbReference>
<keyword evidence="4" id="KW-0808">Transferase</keyword>
<dbReference type="PROSITE" id="PS50011">
    <property type="entry name" value="PROTEIN_KINASE_DOM"/>
    <property type="match status" value="1"/>
</dbReference>
<evidence type="ECO:0000256" key="1">
    <source>
        <dbReference type="ARBA" id="ARBA00012513"/>
    </source>
</evidence>
<evidence type="ECO:0000256" key="3">
    <source>
        <dbReference type="ARBA" id="ARBA00022553"/>
    </source>
</evidence>
<dbReference type="SUPFAM" id="SSF56112">
    <property type="entry name" value="Protein kinase-like (PK-like)"/>
    <property type="match status" value="2"/>
</dbReference>
<comment type="catalytic activity">
    <reaction evidence="8">
        <text>L-threonyl-[protein] + ATP = O-phospho-L-threonyl-[protein] + ADP + H(+)</text>
        <dbReference type="Rhea" id="RHEA:46608"/>
        <dbReference type="Rhea" id="RHEA-COMP:11060"/>
        <dbReference type="Rhea" id="RHEA-COMP:11605"/>
        <dbReference type="ChEBI" id="CHEBI:15378"/>
        <dbReference type="ChEBI" id="CHEBI:30013"/>
        <dbReference type="ChEBI" id="CHEBI:30616"/>
        <dbReference type="ChEBI" id="CHEBI:61977"/>
        <dbReference type="ChEBI" id="CHEBI:456216"/>
        <dbReference type="EC" id="2.7.11.1"/>
    </reaction>
</comment>